<organism evidence="9">
    <name type="scientific">Amphimedon queenslandica</name>
    <name type="common">Sponge</name>
    <dbReference type="NCBI Taxonomy" id="400682"/>
    <lineage>
        <taxon>Eukaryota</taxon>
        <taxon>Metazoa</taxon>
        <taxon>Porifera</taxon>
        <taxon>Demospongiae</taxon>
        <taxon>Heteroscleromorpha</taxon>
        <taxon>Haplosclerida</taxon>
        <taxon>Niphatidae</taxon>
        <taxon>Amphimedon</taxon>
    </lineage>
</organism>
<proteinExistence type="inferred from homology"/>
<name>A0A1X7VFR0_AMPQE</name>
<feature type="transmembrane region" description="Helical" evidence="7">
    <location>
        <begin position="27"/>
        <end position="49"/>
    </location>
</feature>
<sequence>MIELHSRKSQDFKLDCSSFSNKKTRRVGLVFAGILLVLLIHSLAIYYYVSEYGTSFTDPVIPNVTNNTENISITCSPSFIQDNDYCYPSCYSWTTDSDNLKDALILLKSMSIIVSLAAGLGALLLLIYENKYMFKFPTRLVVFLLLDYLVLTFFLALSVFGSRLDLFCTDTRFDISITNDPSLYCTVSGIIFYYITTQMTCFWLTHIAFFLYLTAFPFHARKTKGTQKRTLIAILTVVLGFVIPGILVMIALIGADYVDTDSSTSFCILNNLTYQFYLFVFPNLLMLSIGGVLLLIIVQVVIKYHGILGNKLFLVLIYSIHQGINRHKLTSTSEAYFNCQRLGMNNAFTDNCNHSNVESHSSSYIAIVVYLIGPIVPISVLAFGVHVKHLRNTCTRKEDGERYVPPPPPSTTAQRLHLSQSYILTPREMDVSETIMEVEEEEEENL</sequence>
<feature type="transmembrane region" description="Helical" evidence="7">
    <location>
        <begin position="191"/>
        <end position="218"/>
    </location>
</feature>
<evidence type="ECO:0000256" key="4">
    <source>
        <dbReference type="ARBA" id="ARBA00022989"/>
    </source>
</evidence>
<evidence type="ECO:0000256" key="2">
    <source>
        <dbReference type="ARBA" id="ARBA00008077"/>
    </source>
</evidence>
<evidence type="ECO:0000259" key="8">
    <source>
        <dbReference type="PROSITE" id="PS50261"/>
    </source>
</evidence>
<dbReference type="InterPro" id="IPR000539">
    <property type="entry name" value="Frizzled/Smoothened_7TM"/>
</dbReference>
<feature type="transmembrane region" description="Helical" evidence="7">
    <location>
        <begin position="230"/>
        <end position="254"/>
    </location>
</feature>
<keyword evidence="6" id="KW-0675">Receptor</keyword>
<evidence type="ECO:0000256" key="6">
    <source>
        <dbReference type="ARBA" id="ARBA00023170"/>
    </source>
</evidence>
<keyword evidence="3 7" id="KW-0812">Transmembrane</keyword>
<dbReference type="Gene3D" id="1.20.1070.10">
    <property type="entry name" value="Rhodopsin 7-helix transmembrane proteins"/>
    <property type="match status" value="1"/>
</dbReference>
<evidence type="ECO:0000313" key="9">
    <source>
        <dbReference type="EnsemblMetazoa" id="Aqu2.1.39115_001"/>
    </source>
</evidence>
<dbReference type="GO" id="GO:0004888">
    <property type="term" value="F:transmembrane signaling receptor activity"/>
    <property type="evidence" value="ECO:0007669"/>
    <property type="project" value="InterPro"/>
</dbReference>
<feature type="transmembrane region" description="Helical" evidence="7">
    <location>
        <begin position="304"/>
        <end position="321"/>
    </location>
</feature>
<feature type="domain" description="G-protein coupled receptors family 2 profile 2" evidence="8">
    <location>
        <begin position="104"/>
        <end position="303"/>
    </location>
</feature>
<evidence type="ECO:0000256" key="5">
    <source>
        <dbReference type="ARBA" id="ARBA00023136"/>
    </source>
</evidence>
<dbReference type="InterPro" id="IPR017981">
    <property type="entry name" value="GPCR_2-like_7TM"/>
</dbReference>
<evidence type="ECO:0000256" key="7">
    <source>
        <dbReference type="SAM" id="Phobius"/>
    </source>
</evidence>
<dbReference type="EnsemblMetazoa" id="Aqu2.1.39115_001">
    <property type="protein sequence ID" value="Aqu2.1.39115_001"/>
    <property type="gene ID" value="Aqu2.1.39115"/>
</dbReference>
<dbReference type="AlphaFoldDB" id="A0A1X7VFR0"/>
<feature type="transmembrane region" description="Helical" evidence="7">
    <location>
        <begin position="140"/>
        <end position="160"/>
    </location>
</feature>
<dbReference type="PROSITE" id="PS50261">
    <property type="entry name" value="G_PROTEIN_RECEP_F2_4"/>
    <property type="match status" value="1"/>
</dbReference>
<feature type="transmembrane region" description="Helical" evidence="7">
    <location>
        <begin position="364"/>
        <end position="387"/>
    </location>
</feature>
<feature type="transmembrane region" description="Helical" evidence="7">
    <location>
        <begin position="274"/>
        <end position="297"/>
    </location>
</feature>
<reference evidence="9" key="1">
    <citation type="submission" date="2017-05" db="UniProtKB">
        <authorList>
            <consortium name="EnsemblMetazoa"/>
        </authorList>
    </citation>
    <scope>IDENTIFICATION</scope>
</reference>
<dbReference type="InParanoid" id="A0A1X7VFR0"/>
<dbReference type="GO" id="GO:0007166">
    <property type="term" value="P:cell surface receptor signaling pathway"/>
    <property type="evidence" value="ECO:0007669"/>
    <property type="project" value="InterPro"/>
</dbReference>
<comment type="subcellular location">
    <subcellularLocation>
        <location evidence="1">Membrane</location>
        <topology evidence="1">Multi-pass membrane protein</topology>
    </subcellularLocation>
</comment>
<keyword evidence="5 7" id="KW-0472">Membrane</keyword>
<keyword evidence="4 7" id="KW-1133">Transmembrane helix</keyword>
<evidence type="ECO:0000256" key="3">
    <source>
        <dbReference type="ARBA" id="ARBA00022692"/>
    </source>
</evidence>
<accession>A0A1X7VFR0</accession>
<comment type="similarity">
    <text evidence="2">Belongs to the G-protein coupled receptor Fz/Smo family.</text>
</comment>
<feature type="transmembrane region" description="Helical" evidence="7">
    <location>
        <begin position="103"/>
        <end position="128"/>
    </location>
</feature>
<evidence type="ECO:0000256" key="1">
    <source>
        <dbReference type="ARBA" id="ARBA00004141"/>
    </source>
</evidence>
<dbReference type="SMART" id="SM01330">
    <property type="entry name" value="Frizzled"/>
    <property type="match status" value="1"/>
</dbReference>
<dbReference type="GO" id="GO:0016020">
    <property type="term" value="C:membrane"/>
    <property type="evidence" value="ECO:0007669"/>
    <property type="project" value="UniProtKB-SubCell"/>
</dbReference>
<protein>
    <recommendedName>
        <fullName evidence="8">G-protein coupled receptors family 2 profile 2 domain-containing protein</fullName>
    </recommendedName>
</protein>